<dbReference type="KEGG" id="sper:EW093_14500"/>
<dbReference type="HAMAP" id="MF_00073">
    <property type="entry name" value="NusB"/>
    <property type="match status" value="1"/>
</dbReference>
<dbReference type="InterPro" id="IPR011605">
    <property type="entry name" value="NusB_fam"/>
</dbReference>
<dbReference type="OrthoDB" id="9811381at2"/>
<comment type="function">
    <text evidence="6">Involved in transcription antitermination. Required for transcription of ribosomal RNA (rRNA) genes. Binds specifically to the boxA antiterminator sequence of the ribosomal RNA (rrn) operons.</text>
</comment>
<evidence type="ECO:0000256" key="6">
    <source>
        <dbReference type="HAMAP-Rule" id="MF_00073"/>
    </source>
</evidence>
<dbReference type="GO" id="GO:0005829">
    <property type="term" value="C:cytosol"/>
    <property type="evidence" value="ECO:0007669"/>
    <property type="project" value="TreeGrafter"/>
</dbReference>
<name>A0A5C1QFG0_9SPIO</name>
<dbReference type="Pfam" id="PF01029">
    <property type="entry name" value="NusB"/>
    <property type="match status" value="1"/>
</dbReference>
<keyword evidence="3 6" id="KW-0694">RNA-binding</keyword>
<dbReference type="EMBL" id="CP035807">
    <property type="protein sequence ID" value="QEN05860.1"/>
    <property type="molecule type" value="Genomic_DNA"/>
</dbReference>
<comment type="similarity">
    <text evidence="1 6">Belongs to the NusB family.</text>
</comment>
<evidence type="ECO:0000313" key="9">
    <source>
        <dbReference type="Proteomes" id="UP000323824"/>
    </source>
</evidence>
<dbReference type="NCBIfam" id="TIGR01951">
    <property type="entry name" value="nusB"/>
    <property type="match status" value="1"/>
</dbReference>
<dbReference type="InterPro" id="IPR035926">
    <property type="entry name" value="NusB-like_sf"/>
</dbReference>
<dbReference type="Proteomes" id="UP000323824">
    <property type="component" value="Chromosome"/>
</dbReference>
<keyword evidence="5 6" id="KW-0804">Transcription</keyword>
<proteinExistence type="inferred from homology"/>
<evidence type="ECO:0000256" key="3">
    <source>
        <dbReference type="ARBA" id="ARBA00022884"/>
    </source>
</evidence>
<accession>A0A5C1QFG0</accession>
<dbReference type="SUPFAM" id="SSF48013">
    <property type="entry name" value="NusB-like"/>
    <property type="match status" value="1"/>
</dbReference>
<dbReference type="PANTHER" id="PTHR11078:SF3">
    <property type="entry name" value="ANTITERMINATION NUSB DOMAIN-CONTAINING PROTEIN"/>
    <property type="match status" value="1"/>
</dbReference>
<dbReference type="RefSeq" id="WP_149569094.1">
    <property type="nucleotide sequence ID" value="NZ_CP035807.1"/>
</dbReference>
<feature type="domain" description="NusB/RsmB/TIM44" evidence="7">
    <location>
        <begin position="6"/>
        <end position="123"/>
    </location>
</feature>
<protein>
    <recommendedName>
        <fullName evidence="6">Transcription antitermination protein NusB</fullName>
    </recommendedName>
    <alternativeName>
        <fullName evidence="6">Antitermination factor NusB</fullName>
    </alternativeName>
</protein>
<dbReference type="PANTHER" id="PTHR11078">
    <property type="entry name" value="N UTILIZATION SUBSTANCE PROTEIN B-RELATED"/>
    <property type="match status" value="1"/>
</dbReference>
<evidence type="ECO:0000256" key="2">
    <source>
        <dbReference type="ARBA" id="ARBA00022814"/>
    </source>
</evidence>
<dbReference type="GO" id="GO:0003723">
    <property type="term" value="F:RNA binding"/>
    <property type="evidence" value="ECO:0007669"/>
    <property type="project" value="UniProtKB-UniRule"/>
</dbReference>
<reference evidence="8 9" key="2">
    <citation type="submission" date="2019-09" db="EMBL/GenBank/DDBJ databases">
        <title>Complete Genome Sequence and Methylome Analysis of free living Spirochaetas.</title>
        <authorList>
            <person name="Leshcheva N."/>
            <person name="Mikheeva N."/>
        </authorList>
    </citation>
    <scope>NUCLEOTIDE SEQUENCE [LARGE SCALE GENOMIC DNA]</scope>
    <source>
        <strain evidence="8 9">P</strain>
    </source>
</reference>
<dbReference type="GO" id="GO:0031564">
    <property type="term" value="P:transcription antitermination"/>
    <property type="evidence" value="ECO:0007669"/>
    <property type="project" value="UniProtKB-KW"/>
</dbReference>
<evidence type="ECO:0000256" key="5">
    <source>
        <dbReference type="ARBA" id="ARBA00023163"/>
    </source>
</evidence>
<dbReference type="InterPro" id="IPR006027">
    <property type="entry name" value="NusB_RsmB_TIM44"/>
</dbReference>
<keyword evidence="4 6" id="KW-0805">Transcription regulation</keyword>
<organism evidence="8 9">
    <name type="scientific">Thiospirochaeta perfilievii</name>
    <dbReference type="NCBI Taxonomy" id="252967"/>
    <lineage>
        <taxon>Bacteria</taxon>
        <taxon>Pseudomonadati</taxon>
        <taxon>Spirochaetota</taxon>
        <taxon>Spirochaetia</taxon>
        <taxon>Spirochaetales</taxon>
        <taxon>Spirochaetaceae</taxon>
        <taxon>Thiospirochaeta</taxon>
    </lineage>
</organism>
<gene>
    <name evidence="6 8" type="primary">nusB</name>
    <name evidence="8" type="ORF">EW093_14500</name>
</gene>
<evidence type="ECO:0000313" key="8">
    <source>
        <dbReference type="EMBL" id="QEN05860.1"/>
    </source>
</evidence>
<keyword evidence="9" id="KW-1185">Reference proteome</keyword>
<dbReference type="CDD" id="cd00619">
    <property type="entry name" value="Terminator_NusB"/>
    <property type="match status" value="1"/>
</dbReference>
<reference evidence="8 9" key="1">
    <citation type="submission" date="2019-02" db="EMBL/GenBank/DDBJ databases">
        <authorList>
            <person name="Fomenkov A."/>
            <person name="Dubinina G."/>
            <person name="Grabovich M."/>
            <person name="Vincze T."/>
            <person name="Roberts R.J."/>
        </authorList>
    </citation>
    <scope>NUCLEOTIDE SEQUENCE [LARGE SCALE GENOMIC DNA]</scope>
    <source>
        <strain evidence="8 9">P</strain>
    </source>
</reference>
<dbReference type="Gene3D" id="1.10.940.10">
    <property type="entry name" value="NusB-like"/>
    <property type="match status" value="1"/>
</dbReference>
<evidence type="ECO:0000259" key="7">
    <source>
        <dbReference type="Pfam" id="PF01029"/>
    </source>
</evidence>
<evidence type="ECO:0000256" key="4">
    <source>
        <dbReference type="ARBA" id="ARBA00023015"/>
    </source>
</evidence>
<dbReference type="AlphaFoldDB" id="A0A5C1QFG0"/>
<keyword evidence="2 6" id="KW-0889">Transcription antitermination</keyword>
<dbReference type="GO" id="GO:0006353">
    <property type="term" value="P:DNA-templated transcription termination"/>
    <property type="evidence" value="ECO:0007669"/>
    <property type="project" value="UniProtKB-UniRule"/>
</dbReference>
<sequence>MEPRHKGRELAFKALYSWELNKSTIFADITNIDNESSPFGEDLFTGVIGNIEYIDQILSKNLVNWHINRINKIDLSILRLSIYSLIFLKDIPKVITINEAINISKDYGTDQSYKFVNGILDSINI</sequence>
<evidence type="ECO:0000256" key="1">
    <source>
        <dbReference type="ARBA" id="ARBA00005952"/>
    </source>
</evidence>